<reference evidence="4 5" key="1">
    <citation type="submission" date="2025-04" db="UniProtKB">
        <authorList>
            <consortium name="RefSeq"/>
        </authorList>
    </citation>
    <scope>IDENTIFICATION</scope>
    <source>
        <tissue evidence="4 5">Liver</tissue>
    </source>
</reference>
<dbReference type="GO" id="GO:0034451">
    <property type="term" value="C:centriolar satellite"/>
    <property type="evidence" value="ECO:0007669"/>
    <property type="project" value="TreeGrafter"/>
</dbReference>
<dbReference type="OMA" id="LERPWNG"/>
<dbReference type="RefSeq" id="XP_007420951.1">
    <property type="nucleotide sequence ID" value="XM_007420889.3"/>
</dbReference>
<feature type="region of interest" description="Disordered" evidence="2">
    <location>
        <begin position="172"/>
        <end position="195"/>
    </location>
</feature>
<dbReference type="PANTHER" id="PTHR15732">
    <property type="entry name" value="PROTEIN MOONRAKER"/>
    <property type="match status" value="1"/>
</dbReference>
<dbReference type="Proteomes" id="UP000695026">
    <property type="component" value="Unplaced"/>
</dbReference>
<evidence type="ECO:0000313" key="4">
    <source>
        <dbReference type="RefSeq" id="XP_007420951.1"/>
    </source>
</evidence>
<dbReference type="GeneID" id="103048891"/>
<feature type="region of interest" description="Disordered" evidence="2">
    <location>
        <begin position="515"/>
        <end position="550"/>
    </location>
</feature>
<evidence type="ECO:0000256" key="2">
    <source>
        <dbReference type="SAM" id="MobiDB-lite"/>
    </source>
</evidence>
<dbReference type="OrthoDB" id="10072648at2759"/>
<keyword evidence="1" id="KW-0175">Coiled coil</keyword>
<sequence length="841" mass="94770">MELQKATTVSIPLTSHPQLAKSDTKAPQIQLQFSRNAPALPENLSVHYTNPCPIIIEKLKQPVTQQNQGDGDGLELRGSVGFSVVSEEKLNLAVQLAKRDVKRKHLQEQVKQHPTKMDKCPLGCHWGKESGNVAVLRPSKSHLKYERQRSNRSKMETTGSGAKVLLCAPSRVTSEPALSDSPPTHDPGPGPKKEEDKNAIEIRRLQKELQNYIQKIELLATKERIEKCLDPEEERRVHIRRQEQAVRSARMLYVLQQQVKQIQEDLEKLSPLKIKHTKKSRALARLAAAHRGAIRALQMFVTHFADWSEQQPASAHCKELGDLIRQLSLCSARLEMDSSIPDIIIDLLLQVEDLDSVLSKKESPKKGQEWLCVSQADAPKGTNRLPKREKKSCVLDQKKPLVARKLLPDEHPESAVLLPHKAISHCNTRAQKDILPEREAVVQYKGEAVGRPGPLKAGSGSDSGALKKRGVLFSIRPQGSCRPPRTKTVRPVAKQARFLEPTVAFRLKETKPPIRDSRVPWMPPSLKSPFPSPLRHPEKSPGHTEPPLEMETKGDVIPEKEVPRDNGASPTLIAEEVEQAVHERLEPLLAKPQKVNLSLERNIGQEESLCDNRSSLDIEKAATSLPGIRLEDCRLEQCKKMEHEALSALSISDLETMMKRMEEIEHYQEAVRRRYNQIVYSDVDFWIQESKKEESVVRDQQPGVVHPIQITKLENHKEPQVAIVLEKPLDASAVDEELLEPRTGTLQSFTHHIPPEKESGTFLSVSKNVLQSLRDYDARYKQHLKRIFLEEVGQFNPWNIAESLAEELTEEALTDVAAELQGLCEDYAEAVFTSEFLQVAE</sequence>
<accession>A0A9F5INL3</accession>
<dbReference type="RefSeq" id="XP_025023912.1">
    <property type="nucleotide sequence ID" value="XM_025168144.1"/>
</dbReference>
<proteinExistence type="predicted"/>
<dbReference type="KEGG" id="pbi:103048891"/>
<dbReference type="RefSeq" id="XP_025023910.1">
    <property type="nucleotide sequence ID" value="XM_025168142.1"/>
</dbReference>
<evidence type="ECO:0000313" key="6">
    <source>
        <dbReference type="RefSeq" id="XP_025023912.1"/>
    </source>
</evidence>
<dbReference type="Pfam" id="PF15718">
    <property type="entry name" value="MNR"/>
    <property type="match status" value="2"/>
</dbReference>
<evidence type="ECO:0000313" key="5">
    <source>
        <dbReference type="RefSeq" id="XP_025023910.1"/>
    </source>
</evidence>
<protein>
    <submittedName>
        <fullName evidence="4 5">Protein moonraker isoform X1</fullName>
    </submittedName>
</protein>
<dbReference type="InterPro" id="IPR031447">
    <property type="entry name" value="MNR"/>
</dbReference>
<evidence type="ECO:0000313" key="3">
    <source>
        <dbReference type="Proteomes" id="UP000695026"/>
    </source>
</evidence>
<feature type="coiled-coil region" evidence="1">
    <location>
        <begin position="195"/>
        <end position="222"/>
    </location>
</feature>
<keyword evidence="3" id="KW-1185">Reference proteome</keyword>
<name>A0A9F5INL3_PYTBI</name>
<dbReference type="GO" id="GO:0007099">
    <property type="term" value="P:centriole replication"/>
    <property type="evidence" value="ECO:0007669"/>
    <property type="project" value="InterPro"/>
</dbReference>
<gene>
    <name evidence="4 5 6" type="primary">KIAA0753</name>
</gene>
<dbReference type="GO" id="GO:0071539">
    <property type="term" value="P:protein localization to centrosome"/>
    <property type="evidence" value="ECO:0007669"/>
    <property type="project" value="TreeGrafter"/>
</dbReference>
<dbReference type="PANTHER" id="PTHR15732:SF4">
    <property type="entry name" value="PROTEIN MOONRAKER"/>
    <property type="match status" value="1"/>
</dbReference>
<dbReference type="CTD" id="9851"/>
<organism evidence="3 6">
    <name type="scientific">Python bivittatus</name>
    <name type="common">Burmese python</name>
    <name type="synonym">Python molurus bivittatus</name>
    <dbReference type="NCBI Taxonomy" id="176946"/>
    <lineage>
        <taxon>Eukaryota</taxon>
        <taxon>Metazoa</taxon>
        <taxon>Chordata</taxon>
        <taxon>Craniata</taxon>
        <taxon>Vertebrata</taxon>
        <taxon>Euteleostomi</taxon>
        <taxon>Lepidosauria</taxon>
        <taxon>Squamata</taxon>
        <taxon>Bifurcata</taxon>
        <taxon>Unidentata</taxon>
        <taxon>Episquamata</taxon>
        <taxon>Toxicofera</taxon>
        <taxon>Serpentes</taxon>
        <taxon>Henophidia</taxon>
        <taxon>Pythonidae</taxon>
        <taxon>Python</taxon>
    </lineage>
</organism>
<dbReference type="AlphaFoldDB" id="A0A9F5INL3"/>
<evidence type="ECO:0000256" key="1">
    <source>
        <dbReference type="SAM" id="Coils"/>
    </source>
</evidence>